<gene>
    <name evidence="1" type="ORF">GMARGA_LOCUS40537</name>
</gene>
<keyword evidence="2" id="KW-1185">Reference proteome</keyword>
<name>A0ABN7X8Z5_GIGMA</name>
<dbReference type="Proteomes" id="UP000789901">
    <property type="component" value="Unassembled WGS sequence"/>
</dbReference>
<protein>
    <submittedName>
        <fullName evidence="1">25146_t:CDS:1</fullName>
    </submittedName>
</protein>
<accession>A0ABN7X8Z5</accession>
<dbReference type="EMBL" id="CAJVQB010104065">
    <property type="protein sequence ID" value="CAG8851055.1"/>
    <property type="molecule type" value="Genomic_DNA"/>
</dbReference>
<feature type="non-terminal residue" evidence="1">
    <location>
        <position position="142"/>
    </location>
</feature>
<organism evidence="1 2">
    <name type="scientific">Gigaspora margarita</name>
    <dbReference type="NCBI Taxonomy" id="4874"/>
    <lineage>
        <taxon>Eukaryota</taxon>
        <taxon>Fungi</taxon>
        <taxon>Fungi incertae sedis</taxon>
        <taxon>Mucoromycota</taxon>
        <taxon>Glomeromycotina</taxon>
        <taxon>Glomeromycetes</taxon>
        <taxon>Diversisporales</taxon>
        <taxon>Gigasporaceae</taxon>
        <taxon>Gigaspora</taxon>
    </lineage>
</organism>
<comment type="caution">
    <text evidence="1">The sequence shown here is derived from an EMBL/GenBank/DDBJ whole genome shotgun (WGS) entry which is preliminary data.</text>
</comment>
<feature type="non-terminal residue" evidence="1">
    <location>
        <position position="1"/>
    </location>
</feature>
<proteinExistence type="predicted"/>
<sequence>IKNICQTLVLDYNSKFHLFKDLSILTKCYKVLKIAHQVLNIVEEEKENIFYSNDNIKIKHIQFEIGDKQFDIYFGSLIKKHKILYEDAISDKTKNKFGIKKQISLLLVDILQPIVFKENKAILDIADKNIVTNMLESIGKEE</sequence>
<evidence type="ECO:0000313" key="1">
    <source>
        <dbReference type="EMBL" id="CAG8851055.1"/>
    </source>
</evidence>
<evidence type="ECO:0000313" key="2">
    <source>
        <dbReference type="Proteomes" id="UP000789901"/>
    </source>
</evidence>
<reference evidence="1 2" key="1">
    <citation type="submission" date="2021-06" db="EMBL/GenBank/DDBJ databases">
        <authorList>
            <person name="Kallberg Y."/>
            <person name="Tangrot J."/>
            <person name="Rosling A."/>
        </authorList>
    </citation>
    <scope>NUCLEOTIDE SEQUENCE [LARGE SCALE GENOMIC DNA]</scope>
    <source>
        <strain evidence="1 2">120-4 pot B 10/14</strain>
    </source>
</reference>